<evidence type="ECO:0000256" key="2">
    <source>
        <dbReference type="ARBA" id="ARBA00022692"/>
    </source>
</evidence>
<dbReference type="InterPro" id="IPR018499">
    <property type="entry name" value="Tetraspanin/Peripherin"/>
</dbReference>
<dbReference type="Ensembl" id="ENSAPOT00000017665.1">
    <property type="protein sequence ID" value="ENSAPOP00000010405.1"/>
    <property type="gene ID" value="ENSAPOG00000012855.1"/>
</dbReference>
<keyword evidence="7" id="KW-1185">Reference proteome</keyword>
<comment type="subcellular location">
    <subcellularLocation>
        <location evidence="1">Membrane</location>
        <topology evidence="1">Multi-pass membrane protein</topology>
    </subcellularLocation>
</comment>
<feature type="transmembrane region" description="Helical" evidence="5">
    <location>
        <begin position="20"/>
        <end position="39"/>
    </location>
</feature>
<evidence type="ECO:0000313" key="7">
    <source>
        <dbReference type="Proteomes" id="UP000257200"/>
    </source>
</evidence>
<evidence type="ECO:0000313" key="6">
    <source>
        <dbReference type="Ensembl" id="ENSAPOP00000010405.1"/>
    </source>
</evidence>
<evidence type="ECO:0000256" key="1">
    <source>
        <dbReference type="ARBA" id="ARBA00004141"/>
    </source>
</evidence>
<dbReference type="GO" id="GO:0016020">
    <property type="term" value="C:membrane"/>
    <property type="evidence" value="ECO:0007669"/>
    <property type="project" value="UniProtKB-SubCell"/>
</dbReference>
<dbReference type="AlphaFoldDB" id="A0A3Q1FVC6"/>
<dbReference type="InParanoid" id="A0A3Q1FVC6"/>
<evidence type="ECO:0000256" key="3">
    <source>
        <dbReference type="ARBA" id="ARBA00022989"/>
    </source>
</evidence>
<dbReference type="Pfam" id="PF00335">
    <property type="entry name" value="Tetraspanin"/>
    <property type="match status" value="1"/>
</dbReference>
<name>A0A3Q1FVC6_9TELE</name>
<proteinExistence type="predicted"/>
<organism evidence="6 7">
    <name type="scientific">Acanthochromis polyacanthus</name>
    <name type="common">spiny chromis</name>
    <dbReference type="NCBI Taxonomy" id="80966"/>
    <lineage>
        <taxon>Eukaryota</taxon>
        <taxon>Metazoa</taxon>
        <taxon>Chordata</taxon>
        <taxon>Craniata</taxon>
        <taxon>Vertebrata</taxon>
        <taxon>Euteleostomi</taxon>
        <taxon>Actinopterygii</taxon>
        <taxon>Neopterygii</taxon>
        <taxon>Teleostei</taxon>
        <taxon>Neoteleostei</taxon>
        <taxon>Acanthomorphata</taxon>
        <taxon>Ovalentaria</taxon>
        <taxon>Pomacentridae</taxon>
        <taxon>Acanthochromis</taxon>
    </lineage>
</organism>
<sequence>MIKLLKPSVSFLLTPLQYAIFLSLVFVTELIAGISGFVFRHEVRKTPEFASDHLFPLQLHCCGVYNYTSWFSSVYFSVGGIPASCCVTFSDCSGTDLKNTTVAGRKVHKQVSNTTNINLCCWSHNETITSEQLW</sequence>
<reference evidence="6" key="2">
    <citation type="submission" date="2025-09" db="UniProtKB">
        <authorList>
            <consortium name="Ensembl"/>
        </authorList>
    </citation>
    <scope>IDENTIFICATION</scope>
</reference>
<keyword evidence="4 5" id="KW-0472">Membrane</keyword>
<accession>A0A3Q1FVC6</accession>
<keyword evidence="3 5" id="KW-1133">Transmembrane helix</keyword>
<dbReference type="Proteomes" id="UP000257200">
    <property type="component" value="Unplaced"/>
</dbReference>
<protein>
    <submittedName>
        <fullName evidence="6">Tetraspanin 7</fullName>
    </submittedName>
</protein>
<evidence type="ECO:0000256" key="4">
    <source>
        <dbReference type="ARBA" id="ARBA00023136"/>
    </source>
</evidence>
<dbReference type="GeneTree" id="ENSGT00940000156153"/>
<evidence type="ECO:0000256" key="5">
    <source>
        <dbReference type="SAM" id="Phobius"/>
    </source>
</evidence>
<dbReference type="STRING" id="80966.ENSAPOP00000010405"/>
<reference evidence="6" key="1">
    <citation type="submission" date="2025-08" db="UniProtKB">
        <authorList>
            <consortium name="Ensembl"/>
        </authorList>
    </citation>
    <scope>IDENTIFICATION</scope>
</reference>
<keyword evidence="2 5" id="KW-0812">Transmembrane</keyword>